<evidence type="ECO:0000313" key="2">
    <source>
        <dbReference type="Proteomes" id="UP000199110"/>
    </source>
</evidence>
<dbReference type="GO" id="GO:0003677">
    <property type="term" value="F:DNA binding"/>
    <property type="evidence" value="ECO:0007669"/>
    <property type="project" value="InterPro"/>
</dbReference>
<evidence type="ECO:0008006" key="3">
    <source>
        <dbReference type="Google" id="ProtNLM"/>
    </source>
</evidence>
<dbReference type="InterPro" id="IPR036388">
    <property type="entry name" value="WH-like_DNA-bd_sf"/>
</dbReference>
<dbReference type="Gene3D" id="1.10.10.10">
    <property type="entry name" value="Winged helix-like DNA-binding domain superfamily/Winged helix DNA-binding domain"/>
    <property type="match status" value="1"/>
</dbReference>
<evidence type="ECO:0000313" key="1">
    <source>
        <dbReference type="EMBL" id="SFJ04181.1"/>
    </source>
</evidence>
<proteinExistence type="predicted"/>
<gene>
    <name evidence="1" type="ORF">SAMN04488095_2050</name>
</gene>
<dbReference type="SUPFAM" id="SSF46894">
    <property type="entry name" value="C-terminal effector domain of the bipartite response regulators"/>
    <property type="match status" value="1"/>
</dbReference>
<keyword evidence="2" id="KW-1185">Reference proteome</keyword>
<protein>
    <recommendedName>
        <fullName evidence="3">Transcriptional regulatory protein, C terminal</fullName>
    </recommendedName>
</protein>
<dbReference type="AlphaFoldDB" id="A0A1I3N4N3"/>
<dbReference type="PANTHER" id="PTHR35807">
    <property type="entry name" value="TRANSCRIPTIONAL REGULATOR REDD-RELATED"/>
    <property type="match status" value="1"/>
</dbReference>
<dbReference type="InterPro" id="IPR016032">
    <property type="entry name" value="Sig_transdc_resp-reg_C-effctor"/>
</dbReference>
<sequence>MILKRPDSGALARIMVRGRFSVTQTDGTDLTPRRRKERGLLALLALSPDHRRSRVWLKDKLWSDRAPEQAATSLRRALCDLRKTLGPLADGLASDRYDVWLTRTFAVESPESVGDDLVLLEGLDVPDPEFDDWLRDLRQADAPRPAPTRVAPGVPAIHNTGGSDATLVSIVPLTESSDSEEVFLTSFLTDTLSTRLMAEGNVEVHIGRDPPSPRIAAAGAFLRIELSTVVAGGHWHVHLRAFADRSRMFLWSGRLELPMDFRVIYQGSDVAAFVSAALAGIASRFESYRLAHRSAYITLQRAARRLFTARREDLDLAETELSQLAGGEGAGVALAWQAFARLTRALEFGETATGLIVETRDIADEALVLIPDNPLALALAAQVEIKLSQDIDRGRHLAEASVKACDQNPYGLHALSQARLFEGAFAEAHHLAIRARQTAEGLPHAYCWDMQLCLTSLGVEDLPGAEAAARAAHAGNRHYRPALRYLTALNRIAGQQATSERYAAELVLREPGFKLSDLGRPDYPAQTLHRTGYLRDLALPPTAA</sequence>
<reference evidence="1 2" key="1">
    <citation type="submission" date="2016-10" db="EMBL/GenBank/DDBJ databases">
        <authorList>
            <person name="de Groot N.N."/>
        </authorList>
    </citation>
    <scope>NUCLEOTIDE SEQUENCE [LARGE SCALE GENOMIC DNA]</scope>
    <source>
        <strain evidence="1 2">DSM 19073</strain>
    </source>
</reference>
<organism evidence="1 2">
    <name type="scientific">Jannaschia pohangensis</name>
    <dbReference type="NCBI Taxonomy" id="390807"/>
    <lineage>
        <taxon>Bacteria</taxon>
        <taxon>Pseudomonadati</taxon>
        <taxon>Pseudomonadota</taxon>
        <taxon>Alphaproteobacteria</taxon>
        <taxon>Rhodobacterales</taxon>
        <taxon>Roseobacteraceae</taxon>
        <taxon>Jannaschia</taxon>
    </lineage>
</organism>
<dbReference type="Proteomes" id="UP000199110">
    <property type="component" value="Unassembled WGS sequence"/>
</dbReference>
<accession>A0A1I3N4N3</accession>
<dbReference type="GO" id="GO:0006355">
    <property type="term" value="P:regulation of DNA-templated transcription"/>
    <property type="evidence" value="ECO:0007669"/>
    <property type="project" value="InterPro"/>
</dbReference>
<name>A0A1I3N4N3_9RHOB</name>
<dbReference type="STRING" id="390807.SAMN04488095_2050"/>
<dbReference type="InterPro" id="IPR051677">
    <property type="entry name" value="AfsR-DnrI-RedD_regulator"/>
</dbReference>
<dbReference type="EMBL" id="FORA01000002">
    <property type="protein sequence ID" value="SFJ04181.1"/>
    <property type="molecule type" value="Genomic_DNA"/>
</dbReference>